<gene>
    <name evidence="2" type="ORF">CHARACLAT_022531</name>
</gene>
<organism evidence="2 3">
    <name type="scientific">Characodon lateralis</name>
    <dbReference type="NCBI Taxonomy" id="208331"/>
    <lineage>
        <taxon>Eukaryota</taxon>
        <taxon>Metazoa</taxon>
        <taxon>Chordata</taxon>
        <taxon>Craniata</taxon>
        <taxon>Vertebrata</taxon>
        <taxon>Euteleostomi</taxon>
        <taxon>Actinopterygii</taxon>
        <taxon>Neopterygii</taxon>
        <taxon>Teleostei</taxon>
        <taxon>Neoteleostei</taxon>
        <taxon>Acanthomorphata</taxon>
        <taxon>Ovalentaria</taxon>
        <taxon>Atherinomorphae</taxon>
        <taxon>Cyprinodontiformes</taxon>
        <taxon>Goodeidae</taxon>
        <taxon>Characodon</taxon>
    </lineage>
</organism>
<dbReference type="Proteomes" id="UP001352852">
    <property type="component" value="Unassembled WGS sequence"/>
</dbReference>
<accession>A0ABU7CQT9</accession>
<evidence type="ECO:0000256" key="1">
    <source>
        <dbReference type="SAM" id="MobiDB-lite"/>
    </source>
</evidence>
<protein>
    <submittedName>
        <fullName evidence="2">Uncharacterized protein</fullName>
    </submittedName>
</protein>
<evidence type="ECO:0000313" key="2">
    <source>
        <dbReference type="EMBL" id="MED6265151.1"/>
    </source>
</evidence>
<feature type="region of interest" description="Disordered" evidence="1">
    <location>
        <begin position="1"/>
        <end position="74"/>
    </location>
</feature>
<comment type="caution">
    <text evidence="2">The sequence shown here is derived from an EMBL/GenBank/DDBJ whole genome shotgun (WGS) entry which is preliminary data.</text>
</comment>
<keyword evidence="3" id="KW-1185">Reference proteome</keyword>
<sequence>EDLFKVKSSVFNDQPQDLQTDTFHSEDPFKTDPFKGDPFENDPFGKPRSSSTGIGDLSRVYPTFRPMTAEGSSK</sequence>
<feature type="compositionally biased region" description="Polar residues" evidence="1">
    <location>
        <begin position="9"/>
        <end position="22"/>
    </location>
</feature>
<feature type="non-terminal residue" evidence="2">
    <location>
        <position position="1"/>
    </location>
</feature>
<evidence type="ECO:0000313" key="3">
    <source>
        <dbReference type="Proteomes" id="UP001352852"/>
    </source>
</evidence>
<proteinExistence type="predicted"/>
<dbReference type="EMBL" id="JAHUTJ010002300">
    <property type="protein sequence ID" value="MED6265151.1"/>
    <property type="molecule type" value="Genomic_DNA"/>
</dbReference>
<reference evidence="2 3" key="1">
    <citation type="submission" date="2021-06" db="EMBL/GenBank/DDBJ databases">
        <authorList>
            <person name="Palmer J.M."/>
        </authorList>
    </citation>
    <scope>NUCLEOTIDE SEQUENCE [LARGE SCALE GENOMIC DNA]</scope>
    <source>
        <strain evidence="2 3">CL_MEX2019</strain>
        <tissue evidence="2">Muscle</tissue>
    </source>
</reference>
<name>A0ABU7CQT9_9TELE</name>
<feature type="compositionally biased region" description="Basic and acidic residues" evidence="1">
    <location>
        <begin position="23"/>
        <end position="38"/>
    </location>
</feature>